<sequence length="113" mass="13095">MKNVLKFGIFALALSAMTFANAQEKKKPSPEKVFKKIDADNNGEISLEEWKNKKMKNETKEEMVEKRFAKMDADGNKSLSMDELKKAMAKMEKQKMKRQAKKAKEEMNDEDDE</sequence>
<evidence type="ECO:0000313" key="4">
    <source>
        <dbReference type="EMBL" id="PSG90853.1"/>
    </source>
</evidence>
<dbReference type="GO" id="GO:0005509">
    <property type="term" value="F:calcium ion binding"/>
    <property type="evidence" value="ECO:0007669"/>
    <property type="project" value="InterPro"/>
</dbReference>
<evidence type="ECO:0000256" key="2">
    <source>
        <dbReference type="SAM" id="SignalP"/>
    </source>
</evidence>
<keyword evidence="5" id="KW-1185">Reference proteome</keyword>
<accession>A0A2T1NEH1</accession>
<dbReference type="InterPro" id="IPR011992">
    <property type="entry name" value="EF-hand-dom_pair"/>
</dbReference>
<comment type="caution">
    <text evidence="4">The sequence shown here is derived from an EMBL/GenBank/DDBJ whole genome shotgun (WGS) entry which is preliminary data.</text>
</comment>
<feature type="domain" description="EF-hand" evidence="3">
    <location>
        <begin position="59"/>
        <end position="94"/>
    </location>
</feature>
<dbReference type="Pfam" id="PF13499">
    <property type="entry name" value="EF-hand_7"/>
    <property type="match status" value="1"/>
</dbReference>
<dbReference type="EMBL" id="PXOQ01000007">
    <property type="protein sequence ID" value="PSG90853.1"/>
    <property type="molecule type" value="Genomic_DNA"/>
</dbReference>
<dbReference type="PROSITE" id="PS00018">
    <property type="entry name" value="EF_HAND_1"/>
    <property type="match status" value="1"/>
</dbReference>
<name>A0A2T1NEH1_9FLAO</name>
<feature type="region of interest" description="Disordered" evidence="1">
    <location>
        <begin position="88"/>
        <end position="113"/>
    </location>
</feature>
<evidence type="ECO:0000313" key="5">
    <source>
        <dbReference type="Proteomes" id="UP000238426"/>
    </source>
</evidence>
<feature type="chain" id="PRO_5015610209" description="EF-hand domain-containing protein" evidence="2">
    <location>
        <begin position="23"/>
        <end position="113"/>
    </location>
</feature>
<organism evidence="4 5">
    <name type="scientific">Aurantibacter aestuarii</name>
    <dbReference type="NCBI Taxonomy" id="1266046"/>
    <lineage>
        <taxon>Bacteria</taxon>
        <taxon>Pseudomonadati</taxon>
        <taxon>Bacteroidota</taxon>
        <taxon>Flavobacteriia</taxon>
        <taxon>Flavobacteriales</taxon>
        <taxon>Flavobacteriaceae</taxon>
        <taxon>Aurantibacter</taxon>
    </lineage>
</organism>
<dbReference type="PROSITE" id="PS50222">
    <property type="entry name" value="EF_HAND_2"/>
    <property type="match status" value="1"/>
</dbReference>
<dbReference type="Proteomes" id="UP000238426">
    <property type="component" value="Unassembled WGS sequence"/>
</dbReference>
<dbReference type="SUPFAM" id="SSF47473">
    <property type="entry name" value="EF-hand"/>
    <property type="match status" value="1"/>
</dbReference>
<evidence type="ECO:0000259" key="3">
    <source>
        <dbReference type="PROSITE" id="PS50222"/>
    </source>
</evidence>
<dbReference type="RefSeq" id="WP_106462994.1">
    <property type="nucleotide sequence ID" value="NZ_PXOQ01000007.1"/>
</dbReference>
<dbReference type="Gene3D" id="1.10.238.10">
    <property type="entry name" value="EF-hand"/>
    <property type="match status" value="1"/>
</dbReference>
<protein>
    <recommendedName>
        <fullName evidence="3">EF-hand domain-containing protein</fullName>
    </recommendedName>
</protein>
<dbReference type="AlphaFoldDB" id="A0A2T1NEH1"/>
<reference evidence="4 5" key="1">
    <citation type="submission" date="2018-03" db="EMBL/GenBank/DDBJ databases">
        <title>Mesoflavibacter sp. HG37 and Mesoflavibacter sp. HG96 sp.nov., two marine bacteria isolated from seawater of Western Pacific Ocean.</title>
        <authorList>
            <person name="Cheng H."/>
            <person name="Wu Y.-H."/>
            <person name="Guo L.-L."/>
            <person name="Xu X.-W."/>
        </authorList>
    </citation>
    <scope>NUCLEOTIDE SEQUENCE [LARGE SCALE GENOMIC DNA]</scope>
    <source>
        <strain evidence="4 5">KCTC 32269</strain>
    </source>
</reference>
<proteinExistence type="predicted"/>
<gene>
    <name evidence="4" type="ORF">C7H52_06155</name>
</gene>
<feature type="signal peptide" evidence="2">
    <location>
        <begin position="1"/>
        <end position="22"/>
    </location>
</feature>
<dbReference type="InterPro" id="IPR018247">
    <property type="entry name" value="EF_Hand_1_Ca_BS"/>
</dbReference>
<evidence type="ECO:0000256" key="1">
    <source>
        <dbReference type="SAM" id="MobiDB-lite"/>
    </source>
</evidence>
<keyword evidence="2" id="KW-0732">Signal</keyword>
<dbReference type="CDD" id="cd00051">
    <property type="entry name" value="EFh"/>
    <property type="match status" value="1"/>
</dbReference>
<dbReference type="SMART" id="SM00054">
    <property type="entry name" value="EFh"/>
    <property type="match status" value="2"/>
</dbReference>
<dbReference type="InterPro" id="IPR002048">
    <property type="entry name" value="EF_hand_dom"/>
</dbReference>